<keyword evidence="1" id="KW-1133">Transmembrane helix</keyword>
<keyword evidence="1" id="KW-0472">Membrane</keyword>
<name>A0A3N4JZM8_9PEZI</name>
<feature type="transmembrane region" description="Helical" evidence="1">
    <location>
        <begin position="20"/>
        <end position="40"/>
    </location>
</feature>
<sequence>MLFLTNQTGVAEGESYNPVYISLIQAFISGIPIGVILNRPHLLYMMRTLYNKTTNLTMQKFLLLKSLGPIHYSYLCLFEISFYYFIT</sequence>
<gene>
    <name evidence="2" type="ORF">L873DRAFT_102473</name>
</gene>
<reference evidence="2 3" key="1">
    <citation type="journal article" date="2018" name="Nat. Ecol. Evol.">
        <title>Pezizomycetes genomes reveal the molecular basis of ectomycorrhizal truffle lifestyle.</title>
        <authorList>
            <person name="Murat C."/>
            <person name="Payen T."/>
            <person name="Noel B."/>
            <person name="Kuo A."/>
            <person name="Morin E."/>
            <person name="Chen J."/>
            <person name="Kohler A."/>
            <person name="Krizsan K."/>
            <person name="Balestrini R."/>
            <person name="Da Silva C."/>
            <person name="Montanini B."/>
            <person name="Hainaut M."/>
            <person name="Levati E."/>
            <person name="Barry K.W."/>
            <person name="Belfiori B."/>
            <person name="Cichocki N."/>
            <person name="Clum A."/>
            <person name="Dockter R.B."/>
            <person name="Fauchery L."/>
            <person name="Guy J."/>
            <person name="Iotti M."/>
            <person name="Le Tacon F."/>
            <person name="Lindquist E.A."/>
            <person name="Lipzen A."/>
            <person name="Malagnac F."/>
            <person name="Mello A."/>
            <person name="Molinier V."/>
            <person name="Miyauchi S."/>
            <person name="Poulain J."/>
            <person name="Riccioni C."/>
            <person name="Rubini A."/>
            <person name="Sitrit Y."/>
            <person name="Splivallo R."/>
            <person name="Traeger S."/>
            <person name="Wang M."/>
            <person name="Zifcakova L."/>
            <person name="Wipf D."/>
            <person name="Zambonelli A."/>
            <person name="Paolocci F."/>
            <person name="Nowrousian M."/>
            <person name="Ottonello S."/>
            <person name="Baldrian P."/>
            <person name="Spatafora J.W."/>
            <person name="Henrissat B."/>
            <person name="Nagy L.G."/>
            <person name="Aury J.M."/>
            <person name="Wincker P."/>
            <person name="Grigoriev I.V."/>
            <person name="Bonfante P."/>
            <person name="Martin F.M."/>
        </authorList>
    </citation>
    <scope>NUCLEOTIDE SEQUENCE [LARGE SCALE GENOMIC DNA]</scope>
    <source>
        <strain evidence="2 3">120613-1</strain>
    </source>
</reference>
<evidence type="ECO:0000313" key="3">
    <source>
        <dbReference type="Proteomes" id="UP000276215"/>
    </source>
</evidence>
<keyword evidence="1" id="KW-0812">Transmembrane</keyword>
<proteinExistence type="predicted"/>
<evidence type="ECO:0000313" key="2">
    <source>
        <dbReference type="EMBL" id="RPB03840.1"/>
    </source>
</evidence>
<feature type="transmembrane region" description="Helical" evidence="1">
    <location>
        <begin position="61"/>
        <end position="86"/>
    </location>
</feature>
<keyword evidence="3" id="KW-1185">Reference proteome</keyword>
<organism evidence="2 3">
    <name type="scientific">Choiromyces venosus 120613-1</name>
    <dbReference type="NCBI Taxonomy" id="1336337"/>
    <lineage>
        <taxon>Eukaryota</taxon>
        <taxon>Fungi</taxon>
        <taxon>Dikarya</taxon>
        <taxon>Ascomycota</taxon>
        <taxon>Pezizomycotina</taxon>
        <taxon>Pezizomycetes</taxon>
        <taxon>Pezizales</taxon>
        <taxon>Tuberaceae</taxon>
        <taxon>Choiromyces</taxon>
    </lineage>
</organism>
<dbReference type="AlphaFoldDB" id="A0A3N4JZM8"/>
<protein>
    <submittedName>
        <fullName evidence="2">Uncharacterized protein</fullName>
    </submittedName>
</protein>
<evidence type="ECO:0000256" key="1">
    <source>
        <dbReference type="SAM" id="Phobius"/>
    </source>
</evidence>
<accession>A0A3N4JZM8</accession>
<dbReference type="Proteomes" id="UP000276215">
    <property type="component" value="Unassembled WGS sequence"/>
</dbReference>
<dbReference type="EMBL" id="ML120361">
    <property type="protein sequence ID" value="RPB03840.1"/>
    <property type="molecule type" value="Genomic_DNA"/>
</dbReference>